<evidence type="ECO:0000313" key="8">
    <source>
        <dbReference type="EMBL" id="ACU19880.1"/>
    </source>
</evidence>
<evidence type="ECO:0000256" key="3">
    <source>
        <dbReference type="ARBA" id="ARBA00022741"/>
    </source>
</evidence>
<reference evidence="8" key="1">
    <citation type="submission" date="2009-08" db="EMBL/GenBank/DDBJ databases">
        <authorList>
            <person name="Cheung F."/>
            <person name="Xiao Y."/>
            <person name="Chan A."/>
            <person name="Moskal W."/>
            <person name="Town C.D."/>
        </authorList>
    </citation>
    <scope>NUCLEOTIDE SEQUENCE</scope>
</reference>
<feature type="binding site" evidence="6">
    <location>
        <position position="52"/>
    </location>
    <ligand>
        <name>ATP</name>
        <dbReference type="ChEBI" id="CHEBI:30616"/>
    </ligand>
</feature>
<feature type="domain" description="Protein kinase" evidence="7">
    <location>
        <begin position="23"/>
        <end position="97"/>
    </location>
</feature>
<sequence>MVIINLVKKKKKSEREGMRLGKYDLGRTLGEGNFGKVKFARNTDSGQAFAVKIIDKNTIVDINITNQVLLTSWFGSLMMISVTYKNNNNYYVVIILF</sequence>
<dbReference type="GO" id="GO:0004674">
    <property type="term" value="F:protein serine/threonine kinase activity"/>
    <property type="evidence" value="ECO:0007669"/>
    <property type="project" value="UniProtKB-KW"/>
</dbReference>
<dbReference type="Gene3D" id="3.30.200.20">
    <property type="entry name" value="Phosphorylase Kinase, domain 1"/>
    <property type="match status" value="1"/>
</dbReference>
<accession>C6TDH8</accession>
<dbReference type="PROSITE" id="PS50011">
    <property type="entry name" value="PROTEIN_KINASE_DOM"/>
    <property type="match status" value="1"/>
</dbReference>
<keyword evidence="2" id="KW-0808">Transferase</keyword>
<proteinExistence type="evidence at transcript level"/>
<evidence type="ECO:0000259" key="7">
    <source>
        <dbReference type="PROSITE" id="PS50011"/>
    </source>
</evidence>
<evidence type="ECO:0000256" key="5">
    <source>
        <dbReference type="ARBA" id="ARBA00022840"/>
    </source>
</evidence>
<dbReference type="PANTHER" id="PTHR43895">
    <property type="entry name" value="CALCIUM/CALMODULIN-DEPENDENT PROTEIN KINASE KINASE-RELATED"/>
    <property type="match status" value="1"/>
</dbReference>
<name>C6TDH8_SOYBN</name>
<dbReference type="PROSITE" id="PS00107">
    <property type="entry name" value="PROTEIN_KINASE_ATP"/>
    <property type="match status" value="1"/>
</dbReference>
<evidence type="ECO:0000256" key="6">
    <source>
        <dbReference type="PROSITE-ProRule" id="PRU10141"/>
    </source>
</evidence>
<dbReference type="EMBL" id="BT095636">
    <property type="protein sequence ID" value="ACU19880.1"/>
    <property type="molecule type" value="mRNA"/>
</dbReference>
<keyword evidence="4" id="KW-0418">Kinase</keyword>
<dbReference type="PANTHER" id="PTHR43895:SF65">
    <property type="entry name" value="CBL-INTERACTING PROTEIN KINASE 21"/>
    <property type="match status" value="1"/>
</dbReference>
<keyword evidence="1" id="KW-0723">Serine/threonine-protein kinase</keyword>
<evidence type="ECO:0000256" key="2">
    <source>
        <dbReference type="ARBA" id="ARBA00022679"/>
    </source>
</evidence>
<dbReference type="InterPro" id="IPR011009">
    <property type="entry name" value="Kinase-like_dom_sf"/>
</dbReference>
<keyword evidence="5 6" id="KW-0067">ATP-binding</keyword>
<dbReference type="InterPro" id="IPR000719">
    <property type="entry name" value="Prot_kinase_dom"/>
</dbReference>
<dbReference type="GO" id="GO:0005524">
    <property type="term" value="F:ATP binding"/>
    <property type="evidence" value="ECO:0007669"/>
    <property type="project" value="UniProtKB-UniRule"/>
</dbReference>
<evidence type="ECO:0000256" key="1">
    <source>
        <dbReference type="ARBA" id="ARBA00022527"/>
    </source>
</evidence>
<dbReference type="InterPro" id="IPR017441">
    <property type="entry name" value="Protein_kinase_ATP_BS"/>
</dbReference>
<evidence type="ECO:0000256" key="4">
    <source>
        <dbReference type="ARBA" id="ARBA00022777"/>
    </source>
</evidence>
<organism evidence="8">
    <name type="scientific">Glycine max</name>
    <name type="common">Soybean</name>
    <name type="synonym">Glycine hispida</name>
    <dbReference type="NCBI Taxonomy" id="3847"/>
    <lineage>
        <taxon>Eukaryota</taxon>
        <taxon>Viridiplantae</taxon>
        <taxon>Streptophyta</taxon>
        <taxon>Embryophyta</taxon>
        <taxon>Tracheophyta</taxon>
        <taxon>Spermatophyta</taxon>
        <taxon>Magnoliopsida</taxon>
        <taxon>eudicotyledons</taxon>
        <taxon>Gunneridae</taxon>
        <taxon>Pentapetalae</taxon>
        <taxon>rosids</taxon>
        <taxon>fabids</taxon>
        <taxon>Fabales</taxon>
        <taxon>Fabaceae</taxon>
        <taxon>Papilionoideae</taxon>
        <taxon>50 kb inversion clade</taxon>
        <taxon>NPAAA clade</taxon>
        <taxon>indigoferoid/millettioid clade</taxon>
        <taxon>Phaseoleae</taxon>
        <taxon>Glycine</taxon>
        <taxon>Glycine subgen. Soja</taxon>
    </lineage>
</organism>
<protein>
    <recommendedName>
        <fullName evidence="7">Protein kinase domain-containing protein</fullName>
    </recommendedName>
</protein>
<dbReference type="SUPFAM" id="SSF56112">
    <property type="entry name" value="Protein kinase-like (PK-like)"/>
    <property type="match status" value="1"/>
</dbReference>
<keyword evidence="3 6" id="KW-0547">Nucleotide-binding</keyword>
<dbReference type="AlphaFoldDB" id="C6TDH8"/>